<feature type="signal peptide" evidence="1">
    <location>
        <begin position="1"/>
        <end position="20"/>
    </location>
</feature>
<proteinExistence type="predicted"/>
<protein>
    <submittedName>
        <fullName evidence="2">TorF family putative porin</fullName>
    </submittedName>
</protein>
<gene>
    <name evidence="2" type="ORF">ACFSOX_13710</name>
</gene>
<feature type="chain" id="PRO_5045143809" evidence="1">
    <location>
        <begin position="21"/>
        <end position="323"/>
    </location>
</feature>
<evidence type="ECO:0000313" key="2">
    <source>
        <dbReference type="EMBL" id="MFD2183210.1"/>
    </source>
</evidence>
<dbReference type="Proteomes" id="UP001597314">
    <property type="component" value="Unassembled WGS sequence"/>
</dbReference>
<keyword evidence="1" id="KW-0732">Signal</keyword>
<name>A0ABW5AM29_9BRAD</name>
<dbReference type="RefSeq" id="WP_378478375.1">
    <property type="nucleotide sequence ID" value="NZ_JBHUIW010000015.1"/>
</dbReference>
<dbReference type="EMBL" id="JBHUIW010000015">
    <property type="protein sequence ID" value="MFD2183210.1"/>
    <property type="molecule type" value="Genomic_DNA"/>
</dbReference>
<keyword evidence="3" id="KW-1185">Reference proteome</keyword>
<dbReference type="NCBIfam" id="TIGR02001">
    <property type="entry name" value="gcw_chp"/>
    <property type="match status" value="1"/>
</dbReference>
<accession>A0ABW5AM29</accession>
<dbReference type="Pfam" id="PF09694">
    <property type="entry name" value="Gcw_chp"/>
    <property type="match status" value="1"/>
</dbReference>
<evidence type="ECO:0000256" key="1">
    <source>
        <dbReference type="SAM" id="SignalP"/>
    </source>
</evidence>
<evidence type="ECO:0000313" key="3">
    <source>
        <dbReference type="Proteomes" id="UP001597314"/>
    </source>
</evidence>
<reference evidence="3" key="1">
    <citation type="journal article" date="2019" name="Int. J. Syst. Evol. Microbiol.">
        <title>The Global Catalogue of Microorganisms (GCM) 10K type strain sequencing project: providing services to taxonomists for standard genome sequencing and annotation.</title>
        <authorList>
            <consortium name="The Broad Institute Genomics Platform"/>
            <consortium name="The Broad Institute Genome Sequencing Center for Infectious Disease"/>
            <person name="Wu L."/>
            <person name="Ma J."/>
        </authorList>
    </citation>
    <scope>NUCLEOTIDE SEQUENCE [LARGE SCALE GENOMIC DNA]</scope>
    <source>
        <strain evidence="3">CGMCC 1.6774</strain>
    </source>
</reference>
<organism evidence="2 3">
    <name type="scientific">Rhodoplanes azumiensis</name>
    <dbReference type="NCBI Taxonomy" id="1897628"/>
    <lineage>
        <taxon>Bacteria</taxon>
        <taxon>Pseudomonadati</taxon>
        <taxon>Pseudomonadota</taxon>
        <taxon>Alphaproteobacteria</taxon>
        <taxon>Hyphomicrobiales</taxon>
        <taxon>Nitrobacteraceae</taxon>
        <taxon>Rhodoplanes</taxon>
    </lineage>
</organism>
<comment type="caution">
    <text evidence="2">The sequence shown here is derived from an EMBL/GenBank/DDBJ whole genome shotgun (WGS) entry which is preliminary data.</text>
</comment>
<dbReference type="InterPro" id="IPR010239">
    <property type="entry name" value="CHP02001"/>
</dbReference>
<sequence length="323" mass="35161">MKKIALATIAALGLTGSALAADMPVKAPKIAAPVVTNPWDIAFGAGVYSNYIFRGISQSNNGPSVNAYFEPRYNVNPNLQLYAGLGGWSIDFSNRPTAEIDIYGGIRPTFGPVAFDFGVWYYYYPKGECYNAAVPGECALNGNILPNTANNVIKKDLSFLEYFAKATWTVNDNIAVGAGYFYDDNWLNFGFDAQYVSGNLKLTAPSNWLPTGFGLYASGEFGHYFLGRTDAFYGNIRLPDYNTWNVGLALTWNVFTVDVRYYDTDLSQGECNAITSDFNATFDPGAFVPGVNGALGNAYGSKWCGQAYVVSLKADLTYGSNLK</sequence>